<dbReference type="EMBL" id="FR824129">
    <property type="protein sequence ID" value="CCA19986.1"/>
    <property type="molecule type" value="Genomic_DNA"/>
</dbReference>
<dbReference type="EMBL" id="FR824233">
    <property type="protein sequence ID" value="CCA23300.1"/>
    <property type="molecule type" value="Genomic_DNA"/>
</dbReference>
<feature type="domain" description="DUF676" evidence="1">
    <location>
        <begin position="21"/>
        <end position="178"/>
    </location>
</feature>
<protein>
    <submittedName>
        <fullName evidence="3">Uncharacterized protein AlNc14C188G8391</fullName>
    </submittedName>
    <submittedName>
        <fullName evidence="2">Uncharacterized protein AlNc14C84G5388</fullName>
    </submittedName>
</protein>
<evidence type="ECO:0000313" key="2">
    <source>
        <dbReference type="EMBL" id="CCA19986.1"/>
    </source>
</evidence>
<dbReference type="InterPro" id="IPR007751">
    <property type="entry name" value="DUF676_lipase-like"/>
</dbReference>
<dbReference type="Pfam" id="PF05057">
    <property type="entry name" value="DUF676"/>
    <property type="match status" value="1"/>
</dbReference>
<dbReference type="SUPFAM" id="SSF53474">
    <property type="entry name" value="alpha/beta-Hydrolases"/>
    <property type="match status" value="1"/>
</dbReference>
<evidence type="ECO:0000313" key="3">
    <source>
        <dbReference type="EMBL" id="CCA23300.1"/>
    </source>
</evidence>
<reference evidence="2" key="2">
    <citation type="submission" date="2011-02" db="EMBL/GenBank/DDBJ databases">
        <authorList>
            <person name="MacLean D."/>
        </authorList>
    </citation>
    <scope>NUCLEOTIDE SEQUENCE</scope>
</reference>
<accession>F0WFK4</accession>
<dbReference type="PANTHER" id="PTHR12482:SF62">
    <property type="entry name" value="LIPASE ROG1-RELATED"/>
    <property type="match status" value="1"/>
</dbReference>
<reference evidence="2" key="1">
    <citation type="journal article" date="2011" name="PLoS Biol.">
        <title>Gene gain and loss during evolution of obligate parasitism in the white rust pathogen of Arabidopsis thaliana.</title>
        <authorList>
            <person name="Kemen E."/>
            <person name="Gardiner A."/>
            <person name="Schultz-Larsen T."/>
            <person name="Kemen A.C."/>
            <person name="Balmuth A.L."/>
            <person name="Robert-Seilaniantz A."/>
            <person name="Bailey K."/>
            <person name="Holub E."/>
            <person name="Studholme D.J."/>
            <person name="Maclean D."/>
            <person name="Jones J.D."/>
        </authorList>
    </citation>
    <scope>NUCLEOTIDE SEQUENCE</scope>
</reference>
<dbReference type="PANTHER" id="PTHR12482">
    <property type="entry name" value="LIPASE ROG1-RELATED-RELATED"/>
    <property type="match status" value="1"/>
</dbReference>
<organism evidence="2">
    <name type="scientific">Albugo laibachii Nc14</name>
    <dbReference type="NCBI Taxonomy" id="890382"/>
    <lineage>
        <taxon>Eukaryota</taxon>
        <taxon>Sar</taxon>
        <taxon>Stramenopiles</taxon>
        <taxon>Oomycota</taxon>
        <taxon>Peronosporomycetes</taxon>
        <taxon>Albuginales</taxon>
        <taxon>Albuginaceae</taxon>
        <taxon>Albugo</taxon>
    </lineage>
</organism>
<evidence type="ECO:0000259" key="1">
    <source>
        <dbReference type="Pfam" id="PF05057"/>
    </source>
</evidence>
<dbReference type="InterPro" id="IPR044294">
    <property type="entry name" value="Lipase-like"/>
</dbReference>
<gene>
    <name evidence="2" type="primary">AlNc14C84G5388</name>
    <name evidence="3" type="synonym">AlNc14C188G8391</name>
    <name evidence="2" type="ORF">ALNC14_061290</name>
    <name evidence="3" type="ORF">ALNC14_094430</name>
</gene>
<dbReference type="Gene3D" id="3.40.50.1820">
    <property type="entry name" value="alpha/beta hydrolase"/>
    <property type="match status" value="1"/>
</dbReference>
<name>F0WFK4_9STRA</name>
<dbReference type="InterPro" id="IPR029058">
    <property type="entry name" value="AB_hydrolase_fold"/>
</dbReference>
<sequence>MTVSDANKEQSIPAVPWTLTARHLIVCQHGLLGSEKDFSQFVALFQMHLSTHNLYIHSAESNAVSIFTTYDGIDQGGNRLANEIQRIAKQMPNLKNFSFIGHSMGGLYGRYCMGVLFSRGFFDHVEACSFIALAVPHFGVRRPKRGSWNAVVNSMVPLLFHKSGQQLYLNDIASKEAEEMSESDATRSDIVQELESVRGELLACSSIPLDSEECAFQNVVCSIENRIFSLENPVNIKFELIQCRVTLMVPRSKTDQDPFDIYIEPNEENQPSVIVRIPRDRFKSQWNWITAISQHAFGLSCEEFNPAMTSNLHRKLVSEKQDAKPLLCCLTRGRFVQALSLFKRRHVYANVFYDLQVPFSCASIRAYNPYRLRSENDIATSTTYPHLTQESVNQASLKSVLNTFQPQRPQAITRLWSPFNLSPNRARLGLECDRTREESVTVGHRGTFAMVRDRVMGRSDPLIDRTNRYVVLDHVHEAFGTDSQRDLLRGMLISLQSLGWVRLDVLFHSILAHEKIIAKRADPSKTDTSGIDVIHHIIDTFLV</sequence>
<dbReference type="AlphaFoldDB" id="F0WFK4"/>
<proteinExistence type="predicted"/>
<dbReference type="HOGENOM" id="CLU_031254_0_0_1"/>